<gene>
    <name evidence="5" type="ORF">RCO7_04687</name>
</gene>
<feature type="compositionally biased region" description="Low complexity" evidence="2">
    <location>
        <begin position="125"/>
        <end position="181"/>
    </location>
</feature>
<dbReference type="AlphaFoldDB" id="A0A1E1JTE9"/>
<dbReference type="PANTHER" id="PTHR40633:SF1">
    <property type="entry name" value="GPI ANCHORED SERINE-THREONINE RICH PROTEIN (AFU_ORTHOLOGUE AFUA_1G03630)"/>
    <property type="match status" value="1"/>
</dbReference>
<feature type="chain" id="PRO_5009445249" description="Yeast cell wall synthesis Kre9/Knh1-like N-terminal domain-containing protein" evidence="3">
    <location>
        <begin position="19"/>
        <end position="220"/>
    </location>
</feature>
<dbReference type="InParanoid" id="A0A1E1JTE9"/>
<feature type="region of interest" description="Disordered" evidence="2">
    <location>
        <begin position="125"/>
        <end position="196"/>
    </location>
</feature>
<dbReference type="Proteomes" id="UP000178129">
    <property type="component" value="Unassembled WGS sequence"/>
</dbReference>
<dbReference type="InterPro" id="IPR052982">
    <property type="entry name" value="SRP1/TIP1-like"/>
</dbReference>
<sequence>MQFSTALVLAAMASLASAQNPFTFTNLASITAGTPFNITWAPSTGTSDTVSLVLRQGPSNALDTVETIAAKIQNTGSYLWTPSPSLTNGPNYAFQIIDDGNTAIVNYSNQFSISSTNTVTSARSSTASRSSSSATSSGTNVVSVSSTRSSTATGSGSGSTGASSTTGSARTSSSSRAATTSTGGGAQTPSASPTGIVNGVGSVEVGGGLMALVVAIMVFL</sequence>
<feature type="domain" description="Yeast cell wall synthesis Kre9/Knh1-like N-terminal" evidence="4">
    <location>
        <begin position="28"/>
        <end position="113"/>
    </location>
</feature>
<comment type="caution">
    <text evidence="5">The sequence shown here is derived from an EMBL/GenBank/DDBJ whole genome shotgun (WGS) entry which is preliminary data.</text>
</comment>
<evidence type="ECO:0000256" key="2">
    <source>
        <dbReference type="SAM" id="MobiDB-lite"/>
    </source>
</evidence>
<evidence type="ECO:0000313" key="5">
    <source>
        <dbReference type="EMBL" id="CZS89098.1"/>
    </source>
</evidence>
<proteinExistence type="predicted"/>
<protein>
    <recommendedName>
        <fullName evidence="4">Yeast cell wall synthesis Kre9/Knh1-like N-terminal domain-containing protein</fullName>
    </recommendedName>
</protein>
<evidence type="ECO:0000256" key="3">
    <source>
        <dbReference type="SAM" id="SignalP"/>
    </source>
</evidence>
<dbReference type="PANTHER" id="PTHR40633">
    <property type="entry name" value="MATRIX PROTEIN, PUTATIVE (AFU_ORTHOLOGUE AFUA_8G05410)-RELATED"/>
    <property type="match status" value="1"/>
</dbReference>
<evidence type="ECO:0000256" key="1">
    <source>
        <dbReference type="ARBA" id="ARBA00022729"/>
    </source>
</evidence>
<dbReference type="Pfam" id="PF10342">
    <property type="entry name" value="Kre9_KNH"/>
    <property type="match status" value="1"/>
</dbReference>
<evidence type="ECO:0000313" key="6">
    <source>
        <dbReference type="Proteomes" id="UP000178129"/>
    </source>
</evidence>
<keyword evidence="1 3" id="KW-0732">Signal</keyword>
<name>A0A1E1JTE9_9HELO</name>
<dbReference type="EMBL" id="FJUW01000002">
    <property type="protein sequence ID" value="CZS89098.1"/>
    <property type="molecule type" value="Genomic_DNA"/>
</dbReference>
<dbReference type="InterPro" id="IPR018466">
    <property type="entry name" value="Kre9/Knh1-like_N"/>
</dbReference>
<evidence type="ECO:0000259" key="4">
    <source>
        <dbReference type="Pfam" id="PF10342"/>
    </source>
</evidence>
<organism evidence="5 6">
    <name type="scientific">Rhynchosporium graminicola</name>
    <dbReference type="NCBI Taxonomy" id="2792576"/>
    <lineage>
        <taxon>Eukaryota</taxon>
        <taxon>Fungi</taxon>
        <taxon>Dikarya</taxon>
        <taxon>Ascomycota</taxon>
        <taxon>Pezizomycotina</taxon>
        <taxon>Leotiomycetes</taxon>
        <taxon>Helotiales</taxon>
        <taxon>Ploettnerulaceae</taxon>
        <taxon>Rhynchosporium</taxon>
    </lineage>
</organism>
<feature type="signal peptide" evidence="3">
    <location>
        <begin position="1"/>
        <end position="18"/>
    </location>
</feature>
<accession>A0A1E1JTE9</accession>
<keyword evidence="6" id="KW-1185">Reference proteome</keyword>
<reference evidence="6" key="1">
    <citation type="submission" date="2016-03" db="EMBL/GenBank/DDBJ databases">
        <authorList>
            <person name="Ploux O."/>
        </authorList>
    </citation>
    <scope>NUCLEOTIDE SEQUENCE [LARGE SCALE GENOMIC DNA]</scope>
    <source>
        <strain evidence="6">UK7</strain>
    </source>
</reference>
<dbReference type="STRING" id="914237.A0A1E1JTE9"/>